<dbReference type="SMART" id="SM00849">
    <property type="entry name" value="Lactamase_B"/>
    <property type="match status" value="1"/>
</dbReference>
<dbReference type="GeneID" id="18759356"/>
<dbReference type="Gene3D" id="3.60.15.10">
    <property type="entry name" value="Ribonuclease Z/Hydroxyacylglutathione hydrolase-like"/>
    <property type="match status" value="1"/>
</dbReference>
<dbReference type="EMBL" id="JH921433">
    <property type="protein sequence ID" value="EKD18428.1"/>
    <property type="molecule type" value="Genomic_DNA"/>
</dbReference>
<dbReference type="HOGENOM" id="CLU_047034_1_0_1"/>
<gene>
    <name evidence="3" type="ORF">MBM_03421</name>
</gene>
<evidence type="ECO:0000313" key="4">
    <source>
        <dbReference type="Proteomes" id="UP000006753"/>
    </source>
</evidence>
<name>K1XCC8_MARBU</name>
<dbReference type="AlphaFoldDB" id="K1XCC8"/>
<dbReference type="PANTHER" id="PTHR36839">
    <property type="entry name" value="METALLO-BETA-LACTAMASE FAMILY PROTEIN (AFU_ORTHOLOGUE AFUA_5G12770)"/>
    <property type="match status" value="1"/>
</dbReference>
<reference evidence="3 4" key="1">
    <citation type="journal article" date="2012" name="BMC Genomics">
        <title>Sequencing the genome of Marssonina brunnea reveals fungus-poplar co-evolution.</title>
        <authorList>
            <person name="Zhu S."/>
            <person name="Cao Y.-Z."/>
            <person name="Jiang C."/>
            <person name="Tan B.-Y."/>
            <person name="Wang Z."/>
            <person name="Feng S."/>
            <person name="Zhang L."/>
            <person name="Su X.-H."/>
            <person name="Brejova B."/>
            <person name="Vinar T."/>
            <person name="Xu M."/>
            <person name="Wang M.-X."/>
            <person name="Zhang S.-G."/>
            <person name="Huang M.-R."/>
            <person name="Wu R."/>
            <person name="Zhou Y."/>
        </authorList>
    </citation>
    <scope>NUCLEOTIDE SEQUENCE [LARGE SCALE GENOMIC DNA]</scope>
    <source>
        <strain evidence="3 4">MB_m1</strain>
    </source>
</reference>
<evidence type="ECO:0000256" key="1">
    <source>
        <dbReference type="SAM" id="MobiDB-lite"/>
    </source>
</evidence>
<feature type="domain" description="Metallo-beta-lactamase" evidence="2">
    <location>
        <begin position="197"/>
        <end position="377"/>
    </location>
</feature>
<sequence>MTKTKESSFLFKASQPPPFSAHRLFDAVLLTSPRKYPPPPRPGNKAATMSSAPTPVPTGAADTPAAASSPQPVPAGEPASTPARIITSADTPHVEELFEVGKHEYNVHDPSDELASETDNLLICTACGTQFDEESRSLLARCRICDDPRQFVPPTGQAFTTMAALRAGPYKNRWTTFDDDPDENFWQIWTEPHLAIGQRAILVRTPQGNILWDCIAFLDSPTIDFINELGGLAAIVISHPHYYTTHLEWADIFECPVYLAWEDKSWLNRFDRLGKVRTFIQSTEEEIEVRGEKTGVVILKPGGHFPGSLVALAHNRLLIADTLVTTPSGRGDWSRGADGGVGRPAGMNTYVFMWSIPNMIPLAPDVIAGMWKVLKGHKFHSTHGAFVGTDVRDGSYGADTTVKERILESIKIQIEGMGWKDHALLKETYTVAAALEDHLQFQANTPTPSSKMPFTCTPTHLVADS</sequence>
<evidence type="ECO:0000259" key="2">
    <source>
        <dbReference type="SMART" id="SM00849"/>
    </source>
</evidence>
<feature type="region of interest" description="Disordered" evidence="1">
    <location>
        <begin position="31"/>
        <end position="81"/>
    </location>
</feature>
<dbReference type="STRING" id="1072389.K1XCC8"/>
<dbReference type="InterPro" id="IPR036866">
    <property type="entry name" value="RibonucZ/Hydroxyglut_hydro"/>
</dbReference>
<dbReference type="OrthoDB" id="17458at2759"/>
<organism evidence="3 4">
    <name type="scientific">Marssonina brunnea f. sp. multigermtubi (strain MB_m1)</name>
    <name type="common">Marssonina leaf spot fungus</name>
    <dbReference type="NCBI Taxonomy" id="1072389"/>
    <lineage>
        <taxon>Eukaryota</taxon>
        <taxon>Fungi</taxon>
        <taxon>Dikarya</taxon>
        <taxon>Ascomycota</taxon>
        <taxon>Pezizomycotina</taxon>
        <taxon>Leotiomycetes</taxon>
        <taxon>Helotiales</taxon>
        <taxon>Drepanopezizaceae</taxon>
        <taxon>Drepanopeziza</taxon>
    </lineage>
</organism>
<dbReference type="PANTHER" id="PTHR36839:SF1">
    <property type="entry name" value="METALLO-BETA-LACTAMASE FAMILY PROTEIN (AFU_ORTHOLOGUE AFUA_5G12770)"/>
    <property type="match status" value="1"/>
</dbReference>
<dbReference type="SUPFAM" id="SSF56281">
    <property type="entry name" value="Metallo-hydrolase/oxidoreductase"/>
    <property type="match status" value="1"/>
</dbReference>
<dbReference type="KEGG" id="mbe:MBM_03421"/>
<proteinExistence type="predicted"/>
<keyword evidence="4" id="KW-1185">Reference proteome</keyword>
<dbReference type="Proteomes" id="UP000006753">
    <property type="component" value="Unassembled WGS sequence"/>
</dbReference>
<accession>K1XCC8</accession>
<evidence type="ECO:0000313" key="3">
    <source>
        <dbReference type="EMBL" id="EKD18428.1"/>
    </source>
</evidence>
<protein>
    <submittedName>
        <fullName evidence="3">Metallo-beta-lactamase family protein</fullName>
    </submittedName>
</protein>
<dbReference type="InterPro" id="IPR001279">
    <property type="entry name" value="Metallo-B-lactamas"/>
</dbReference>
<dbReference type="InParanoid" id="K1XCC8"/>
<dbReference type="OMA" id="IMRRSHE"/>
<dbReference type="eggNOG" id="ENOG502S0TT">
    <property type="taxonomic scope" value="Eukaryota"/>
</dbReference>